<dbReference type="SUPFAM" id="SSF53271">
    <property type="entry name" value="PRTase-like"/>
    <property type="match status" value="1"/>
</dbReference>
<comment type="catalytic activity">
    <reaction evidence="1">
        <text>GMP + diphosphate = guanine + 5-phospho-alpha-D-ribose 1-diphosphate</text>
        <dbReference type="Rhea" id="RHEA:25424"/>
        <dbReference type="ChEBI" id="CHEBI:16235"/>
        <dbReference type="ChEBI" id="CHEBI:33019"/>
        <dbReference type="ChEBI" id="CHEBI:58017"/>
        <dbReference type="ChEBI" id="CHEBI:58115"/>
        <dbReference type="EC" id="2.4.2.8"/>
    </reaction>
    <physiologicalReaction direction="right-to-left" evidence="1">
        <dbReference type="Rhea" id="RHEA:25426"/>
    </physiologicalReaction>
</comment>
<dbReference type="GO" id="GO:0005829">
    <property type="term" value="C:cytosol"/>
    <property type="evidence" value="ECO:0007669"/>
    <property type="project" value="TreeGrafter"/>
</dbReference>
<feature type="domain" description="Phosphoribosyltransferase" evidence="3">
    <location>
        <begin position="5"/>
        <end position="121"/>
    </location>
</feature>
<comment type="caution">
    <text evidence="4">The sequence shown here is derived from an EMBL/GenBank/DDBJ whole genome shotgun (WGS) entry which is preliminary data.</text>
</comment>
<evidence type="ECO:0000256" key="2">
    <source>
        <dbReference type="ARBA" id="ARBA00049402"/>
    </source>
</evidence>
<dbReference type="InterPro" id="IPR029057">
    <property type="entry name" value="PRTase-like"/>
</dbReference>
<dbReference type="GO" id="GO:0032264">
    <property type="term" value="P:IMP salvage"/>
    <property type="evidence" value="ECO:0007669"/>
    <property type="project" value="TreeGrafter"/>
</dbReference>
<name>A0A1E8FIF6_9ALTE</name>
<dbReference type="GO" id="GO:0000287">
    <property type="term" value="F:magnesium ion binding"/>
    <property type="evidence" value="ECO:0007669"/>
    <property type="project" value="TreeGrafter"/>
</dbReference>
<keyword evidence="4" id="KW-0328">Glycosyltransferase</keyword>
<dbReference type="GO" id="GO:0046100">
    <property type="term" value="P:hypoxanthine metabolic process"/>
    <property type="evidence" value="ECO:0007669"/>
    <property type="project" value="TreeGrafter"/>
</dbReference>
<dbReference type="STRING" id="1856405.BFC17_11450"/>
<organism evidence="4 5">
    <name type="scientific">Alteromonas lipolytica</name>
    <dbReference type="NCBI Taxonomy" id="1856405"/>
    <lineage>
        <taxon>Bacteria</taxon>
        <taxon>Pseudomonadati</taxon>
        <taxon>Pseudomonadota</taxon>
        <taxon>Gammaproteobacteria</taxon>
        <taxon>Alteromonadales</taxon>
        <taxon>Alteromonadaceae</taxon>
        <taxon>Alteromonas/Salinimonas group</taxon>
        <taxon>Alteromonas</taxon>
    </lineage>
</organism>
<evidence type="ECO:0000259" key="3">
    <source>
        <dbReference type="Pfam" id="PF00156"/>
    </source>
</evidence>
<protein>
    <submittedName>
        <fullName evidence="4">Hypoxanthine phosphoribosyltransferase</fullName>
    </submittedName>
</protein>
<keyword evidence="5" id="KW-1185">Reference proteome</keyword>
<keyword evidence="4" id="KW-0808">Transferase</keyword>
<evidence type="ECO:0000256" key="1">
    <source>
        <dbReference type="ARBA" id="ARBA00048811"/>
    </source>
</evidence>
<evidence type="ECO:0000313" key="5">
    <source>
        <dbReference type="Proteomes" id="UP000176037"/>
    </source>
</evidence>
<accession>A0A1E8FIF6</accession>
<reference evidence="4 5" key="1">
    <citation type="submission" date="2016-09" db="EMBL/GenBank/DDBJ databases">
        <title>Alteromonas lipolytica, a new species isolated from sea water.</title>
        <authorList>
            <person name="Wu Y.-H."/>
            <person name="Cheng H."/>
            <person name="Xu X.-W."/>
        </authorList>
    </citation>
    <scope>NUCLEOTIDE SEQUENCE [LARGE SCALE GENOMIC DNA]</scope>
    <source>
        <strain evidence="4 5">JW12</strain>
    </source>
</reference>
<dbReference type="PANTHER" id="PTHR43340:SF1">
    <property type="entry name" value="HYPOXANTHINE PHOSPHORIBOSYLTRANSFERASE"/>
    <property type="match status" value="1"/>
</dbReference>
<dbReference type="Pfam" id="PF00156">
    <property type="entry name" value="Pribosyltran"/>
    <property type="match status" value="1"/>
</dbReference>
<dbReference type="Proteomes" id="UP000176037">
    <property type="component" value="Unassembled WGS sequence"/>
</dbReference>
<dbReference type="Gene3D" id="3.40.50.2020">
    <property type="match status" value="1"/>
</dbReference>
<dbReference type="PANTHER" id="PTHR43340">
    <property type="entry name" value="HYPOXANTHINE-GUANINE PHOSPHORIBOSYLTRANSFERASE"/>
    <property type="match status" value="1"/>
</dbReference>
<dbReference type="AlphaFoldDB" id="A0A1E8FIF6"/>
<gene>
    <name evidence="4" type="ORF">BFC17_11450</name>
</gene>
<dbReference type="GO" id="GO:0006178">
    <property type="term" value="P:guanine salvage"/>
    <property type="evidence" value="ECO:0007669"/>
    <property type="project" value="TreeGrafter"/>
</dbReference>
<dbReference type="CDD" id="cd06223">
    <property type="entry name" value="PRTases_typeI"/>
    <property type="match status" value="1"/>
</dbReference>
<proteinExistence type="predicted"/>
<dbReference type="OrthoDB" id="6577094at2"/>
<dbReference type="GO" id="GO:0032263">
    <property type="term" value="P:GMP salvage"/>
    <property type="evidence" value="ECO:0007669"/>
    <property type="project" value="TreeGrafter"/>
</dbReference>
<dbReference type="InterPro" id="IPR000836">
    <property type="entry name" value="PRTase_dom"/>
</dbReference>
<evidence type="ECO:0000313" key="4">
    <source>
        <dbReference type="EMBL" id="OFI35722.1"/>
    </source>
</evidence>
<dbReference type="GO" id="GO:0004422">
    <property type="term" value="F:hypoxanthine phosphoribosyltransferase activity"/>
    <property type="evidence" value="ECO:0007669"/>
    <property type="project" value="TreeGrafter"/>
</dbReference>
<comment type="catalytic activity">
    <reaction evidence="2">
        <text>IMP + diphosphate = hypoxanthine + 5-phospho-alpha-D-ribose 1-diphosphate</text>
        <dbReference type="Rhea" id="RHEA:17973"/>
        <dbReference type="ChEBI" id="CHEBI:17368"/>
        <dbReference type="ChEBI" id="CHEBI:33019"/>
        <dbReference type="ChEBI" id="CHEBI:58017"/>
        <dbReference type="ChEBI" id="CHEBI:58053"/>
        <dbReference type="EC" id="2.4.2.8"/>
    </reaction>
    <physiologicalReaction direction="right-to-left" evidence="2">
        <dbReference type="Rhea" id="RHEA:17975"/>
    </physiologicalReaction>
</comment>
<dbReference type="EMBL" id="MJIC01000007">
    <property type="protein sequence ID" value="OFI35722.1"/>
    <property type="molecule type" value="Genomic_DNA"/>
</dbReference>
<sequence>MTEENISEGVRKVSQKLNGLYEEAVIITVVPGGILFTADLVRQLKFDIYMDYISCPHTPGDRQNNSEIVFHQNIDLSNKDVILVDDAVESGGTMKRLVQHIAMNYDAKSISVATLFVKPSRVAIGAREYYGFEMDNDELLMGYGLPWKDKMRNLPYISKVKSN</sequence>
<dbReference type="InterPro" id="IPR050408">
    <property type="entry name" value="HGPRT"/>
</dbReference>